<dbReference type="SMART" id="SM00028">
    <property type="entry name" value="TPR"/>
    <property type="match status" value="2"/>
</dbReference>
<dbReference type="EMBL" id="MFAT01000072">
    <property type="protein sequence ID" value="OGD85303.1"/>
    <property type="molecule type" value="Genomic_DNA"/>
</dbReference>
<evidence type="ECO:0000313" key="3">
    <source>
        <dbReference type="EMBL" id="OGD85303.1"/>
    </source>
</evidence>
<dbReference type="AlphaFoldDB" id="A0A1F5G0A5"/>
<feature type="transmembrane region" description="Helical" evidence="2">
    <location>
        <begin position="75"/>
        <end position="94"/>
    </location>
</feature>
<evidence type="ECO:0000313" key="4">
    <source>
        <dbReference type="Proteomes" id="UP000176317"/>
    </source>
</evidence>
<evidence type="ECO:0000256" key="1">
    <source>
        <dbReference type="PROSITE-ProRule" id="PRU00339"/>
    </source>
</evidence>
<feature type="transmembrane region" description="Helical" evidence="2">
    <location>
        <begin position="306"/>
        <end position="327"/>
    </location>
</feature>
<dbReference type="Pfam" id="PF13181">
    <property type="entry name" value="TPR_8"/>
    <property type="match status" value="1"/>
</dbReference>
<feature type="transmembrane region" description="Helical" evidence="2">
    <location>
        <begin position="149"/>
        <end position="175"/>
    </location>
</feature>
<feature type="transmembrane region" description="Helical" evidence="2">
    <location>
        <begin position="339"/>
        <end position="357"/>
    </location>
</feature>
<dbReference type="Gene3D" id="1.25.40.10">
    <property type="entry name" value="Tetratricopeptide repeat domain"/>
    <property type="match status" value="1"/>
</dbReference>
<dbReference type="PANTHER" id="PTHR16214">
    <property type="entry name" value="TRANSMEMBRANE PROTEIN 260"/>
    <property type="match status" value="1"/>
</dbReference>
<feature type="repeat" description="TPR" evidence="1">
    <location>
        <begin position="569"/>
        <end position="602"/>
    </location>
</feature>
<dbReference type="Proteomes" id="UP000176317">
    <property type="component" value="Unassembled WGS sequence"/>
</dbReference>
<reference evidence="3 4" key="1">
    <citation type="journal article" date="2016" name="Nat. Commun.">
        <title>Thousands of microbial genomes shed light on interconnected biogeochemical processes in an aquifer system.</title>
        <authorList>
            <person name="Anantharaman K."/>
            <person name="Brown C.T."/>
            <person name="Hug L.A."/>
            <person name="Sharon I."/>
            <person name="Castelle C.J."/>
            <person name="Probst A.J."/>
            <person name="Thomas B.C."/>
            <person name="Singh A."/>
            <person name="Wilkins M.J."/>
            <person name="Karaoz U."/>
            <person name="Brodie E.L."/>
            <person name="Williams K.H."/>
            <person name="Hubbard S.S."/>
            <person name="Banfield J.F."/>
        </authorList>
    </citation>
    <scope>NUCLEOTIDE SEQUENCE [LARGE SCALE GENOMIC DNA]</scope>
</reference>
<accession>A0A1F5G0A5</accession>
<dbReference type="PROSITE" id="PS50005">
    <property type="entry name" value="TPR"/>
    <property type="match status" value="2"/>
</dbReference>
<dbReference type="InterPro" id="IPR021280">
    <property type="entry name" value="TMEM260-like"/>
</dbReference>
<evidence type="ECO:0008006" key="5">
    <source>
        <dbReference type="Google" id="ProtNLM"/>
    </source>
</evidence>
<evidence type="ECO:0000256" key="2">
    <source>
        <dbReference type="SAM" id="Phobius"/>
    </source>
</evidence>
<keyword evidence="2" id="KW-1133">Transmembrane helix</keyword>
<keyword evidence="2" id="KW-0472">Membrane</keyword>
<dbReference type="PANTHER" id="PTHR16214:SF3">
    <property type="entry name" value="TRANSMEMBRANE PROTEIN 260"/>
    <property type="match status" value="1"/>
</dbReference>
<keyword evidence="1" id="KW-0802">TPR repeat</keyword>
<dbReference type="SUPFAM" id="SSF48452">
    <property type="entry name" value="TPR-like"/>
    <property type="match status" value="1"/>
</dbReference>
<feature type="transmembrane region" description="Helical" evidence="2">
    <location>
        <begin position="43"/>
        <end position="63"/>
    </location>
</feature>
<dbReference type="InterPro" id="IPR011990">
    <property type="entry name" value="TPR-like_helical_dom_sf"/>
</dbReference>
<feature type="transmembrane region" description="Helical" evidence="2">
    <location>
        <begin position="275"/>
        <end position="297"/>
    </location>
</feature>
<dbReference type="InterPro" id="IPR019734">
    <property type="entry name" value="TPR_rpt"/>
</dbReference>
<sequence length="710" mass="81883">MRKWIGWIFGILAFLLPLSLYIKTLASTYIPVDSAEFTLCMKYWGICHPPGFPLYILVGKIFIDVFPFGSLIYKANLLSAIFGSATILVVYLTLTRLKVHQLMALLISLVLSVNATFWEYSVVADIFTFATLLIALTFFFLFHRRYYLAFFTLGLSVSHFYISAILFPVIAWYWYLKDKRVRGSEDKSYYNLTIWLFNNLRNIIILVSIFLLGFFPQIILYFRMQATPEINWGHAQGIGGFIDFIRRKEFGNIFLIANPVLKFSILNFFKHIYSYFANMFGSFGVILPILIPVSLVFTKFKISQKYILLFTSIVIIILIQLFLLSTIDPNNSDSPFQIHKFYLSSYIPLIILAGLAIGATIKKVFDGEILYPSLFLVFLIFIYLISNFRVNNYSNNFYSQDLVLDAMEQLPSGSVAITVSHVFNFGTRYEQMINHKFRDKTILYFPNEKNLDNEYYYPQFFGSKANSQFIDDVGKDKNLGKAESYILSIIGGNLDHDIYILQGSFEEKFFGYLKPYIRPYGLWWKVESDIEAQDELERGIKVLSGMRGEGIKFVEIHQKQQQLDSLTYAVSYHSLGIMLAKYGKYNEAVEFLKKSFKVREIGDNIQNEINLIDETGDLINQFSSLVNDKDEESLEKLGNNLFILMDYNKCTQVFQVLTDLNSKKAENYSNLASCQASMGDWGEAKVNYQKALDLNPKLEKAKKGLEELQK</sequence>
<feature type="transmembrane region" description="Helical" evidence="2">
    <location>
        <begin position="369"/>
        <end position="386"/>
    </location>
</feature>
<feature type="repeat" description="TPR" evidence="1">
    <location>
        <begin position="665"/>
        <end position="698"/>
    </location>
</feature>
<organism evidence="3 4">
    <name type="scientific">Candidatus Curtissbacteria bacterium RBG_13_35_7</name>
    <dbReference type="NCBI Taxonomy" id="1797705"/>
    <lineage>
        <taxon>Bacteria</taxon>
        <taxon>Candidatus Curtissiibacteriota</taxon>
    </lineage>
</organism>
<feature type="transmembrane region" description="Helical" evidence="2">
    <location>
        <begin position="126"/>
        <end position="142"/>
    </location>
</feature>
<dbReference type="Pfam" id="PF11028">
    <property type="entry name" value="TMEM260-like"/>
    <property type="match status" value="1"/>
</dbReference>
<feature type="transmembrane region" description="Helical" evidence="2">
    <location>
        <begin position="203"/>
        <end position="222"/>
    </location>
</feature>
<dbReference type="InterPro" id="IPR052724">
    <property type="entry name" value="GT117_domain-containing"/>
</dbReference>
<feature type="transmembrane region" description="Helical" evidence="2">
    <location>
        <begin position="101"/>
        <end position="120"/>
    </location>
</feature>
<keyword evidence="2" id="KW-0812">Transmembrane</keyword>
<gene>
    <name evidence="3" type="ORF">A2164_02930</name>
</gene>
<protein>
    <recommendedName>
        <fullName evidence="5">Glycosyltransferase RgtA/B/C/D-like domain-containing protein</fullName>
    </recommendedName>
</protein>
<proteinExistence type="predicted"/>
<name>A0A1F5G0A5_9BACT</name>
<feature type="transmembrane region" description="Helical" evidence="2">
    <location>
        <begin position="6"/>
        <end position="22"/>
    </location>
</feature>
<comment type="caution">
    <text evidence="3">The sequence shown here is derived from an EMBL/GenBank/DDBJ whole genome shotgun (WGS) entry which is preliminary data.</text>
</comment>